<dbReference type="STRING" id="702745.SAMN05421818_103138"/>
<dbReference type="PANTHER" id="PTHR37841">
    <property type="entry name" value="GLR2918 PROTEIN"/>
    <property type="match status" value="1"/>
</dbReference>
<reference evidence="3" key="1">
    <citation type="submission" date="2016-10" db="EMBL/GenBank/DDBJ databases">
        <authorList>
            <person name="Varghese N."/>
            <person name="Submissions S."/>
        </authorList>
    </citation>
    <scope>NUCLEOTIDE SEQUENCE [LARGE SCALE GENOMIC DNA]</scope>
    <source>
        <strain evidence="3">DSM 23313</strain>
    </source>
</reference>
<evidence type="ECO:0000313" key="3">
    <source>
        <dbReference type="Proteomes" id="UP000243588"/>
    </source>
</evidence>
<name>A0A1G8C5Z7_9FLAO</name>
<dbReference type="AlphaFoldDB" id="A0A1G8C5Z7"/>
<keyword evidence="1" id="KW-0732">Signal</keyword>
<gene>
    <name evidence="2" type="ORF">SAMN05421818_103138</name>
</gene>
<evidence type="ECO:0000256" key="1">
    <source>
        <dbReference type="SAM" id="SignalP"/>
    </source>
</evidence>
<feature type="signal peptide" evidence="1">
    <location>
        <begin position="1"/>
        <end position="20"/>
    </location>
</feature>
<feature type="chain" id="PRO_5017294805" evidence="1">
    <location>
        <begin position="21"/>
        <end position="216"/>
    </location>
</feature>
<keyword evidence="3" id="KW-1185">Reference proteome</keyword>
<dbReference type="Pfam" id="PF14903">
    <property type="entry name" value="WG_beta_rep"/>
    <property type="match status" value="3"/>
</dbReference>
<dbReference type="EMBL" id="FNDQ01000003">
    <property type="protein sequence ID" value="SDH40699.1"/>
    <property type="molecule type" value="Genomic_DNA"/>
</dbReference>
<organism evidence="2 3">
    <name type="scientific">Myroides phaeus</name>
    <dbReference type="NCBI Taxonomy" id="702745"/>
    <lineage>
        <taxon>Bacteria</taxon>
        <taxon>Pseudomonadati</taxon>
        <taxon>Bacteroidota</taxon>
        <taxon>Flavobacteriia</taxon>
        <taxon>Flavobacteriales</taxon>
        <taxon>Flavobacteriaceae</taxon>
        <taxon>Myroides</taxon>
    </lineage>
</organism>
<dbReference type="PANTHER" id="PTHR37841:SF1">
    <property type="entry name" value="DUF3298 DOMAIN-CONTAINING PROTEIN"/>
    <property type="match status" value="1"/>
</dbReference>
<proteinExistence type="predicted"/>
<dbReference type="SUPFAM" id="SSF69360">
    <property type="entry name" value="Cell wall binding repeat"/>
    <property type="match status" value="1"/>
</dbReference>
<dbReference type="InterPro" id="IPR032774">
    <property type="entry name" value="WG_beta_rep"/>
</dbReference>
<dbReference type="Proteomes" id="UP000243588">
    <property type="component" value="Unassembled WGS sequence"/>
</dbReference>
<dbReference type="RefSeq" id="WP_090405768.1">
    <property type="nucleotide sequence ID" value="NZ_FNDQ01000003.1"/>
</dbReference>
<sequence>MKKTIAISLFLALYCTNSWAVKKSSINYEYLVESTFKTDTIFIDLKNDPDFKFKKGLRWYQDPELELFGIKNAQDEIYIEPLFYQIESFIDGVSIVTTDDFQGAINDKGEVIIPFSYEELQTSSEFKIAYVDADKWGFFNTKGEKVIDAEYDFVGSFSDGLALASKNNLFGYINHQGKTVIPFQYDYASNFEDGEARVEIKFRSFVINKKGIKIAD</sequence>
<evidence type="ECO:0000313" key="2">
    <source>
        <dbReference type="EMBL" id="SDH40699.1"/>
    </source>
</evidence>
<protein>
    <submittedName>
        <fullName evidence="2">WG containing repeat-containing protein</fullName>
    </submittedName>
</protein>
<accession>A0A1G8C5Z7</accession>